<dbReference type="Gene3D" id="3.30.460.10">
    <property type="entry name" value="Beta Polymerase, domain 2"/>
    <property type="match status" value="1"/>
</dbReference>
<gene>
    <name evidence="2" type="ORF">SFLOR_v1c01910</name>
</gene>
<dbReference type="GO" id="GO:0016779">
    <property type="term" value="F:nucleotidyltransferase activity"/>
    <property type="evidence" value="ECO:0007669"/>
    <property type="project" value="InterPro"/>
</dbReference>
<accession>A0A2K8SCS8</accession>
<evidence type="ECO:0000313" key="3">
    <source>
        <dbReference type="Proteomes" id="UP000231823"/>
    </source>
</evidence>
<dbReference type="Proteomes" id="UP000231823">
    <property type="component" value="Chromosome"/>
</dbReference>
<evidence type="ECO:0000313" key="2">
    <source>
        <dbReference type="EMBL" id="AUB31252.1"/>
    </source>
</evidence>
<dbReference type="InterPro" id="IPR002934">
    <property type="entry name" value="Polymerase_NTP_transf_dom"/>
</dbReference>
<organism evidence="2 3">
    <name type="scientific">Spiroplasma floricola 23-6</name>
    <dbReference type="NCBI Taxonomy" id="1336749"/>
    <lineage>
        <taxon>Bacteria</taxon>
        <taxon>Bacillati</taxon>
        <taxon>Mycoplasmatota</taxon>
        <taxon>Mollicutes</taxon>
        <taxon>Entomoplasmatales</taxon>
        <taxon>Spiroplasmataceae</taxon>
        <taxon>Spiroplasma</taxon>
    </lineage>
</organism>
<dbReference type="EMBL" id="CP025057">
    <property type="protein sequence ID" value="AUB31252.1"/>
    <property type="molecule type" value="Genomic_DNA"/>
</dbReference>
<sequence length="94" mass="11072">MTSTELEKLMSSPNLYDYITKEFNKIREALQKFKIWEKKEVDIYLQGSHKNHTSLGRDSDIDIVVFTDVTFRSNVKCKINSTLKSEKLDINLLW</sequence>
<evidence type="ECO:0000259" key="1">
    <source>
        <dbReference type="Pfam" id="PF01909"/>
    </source>
</evidence>
<dbReference type="Pfam" id="PF01909">
    <property type="entry name" value="NTP_transf_2"/>
    <property type="match status" value="1"/>
</dbReference>
<protein>
    <recommendedName>
        <fullName evidence="1">Polymerase nucleotidyl transferase domain-containing protein</fullName>
    </recommendedName>
</protein>
<dbReference type="InterPro" id="IPR043519">
    <property type="entry name" value="NT_sf"/>
</dbReference>
<proteinExistence type="predicted"/>
<reference evidence="2 3" key="1">
    <citation type="submission" date="2017-12" db="EMBL/GenBank/DDBJ databases">
        <title>Complete genome sequence of Spiroplasma floricola 23-6 (ATCC 29989).</title>
        <authorList>
            <person name="Tsai Y.-M."/>
            <person name="Wu P.-S."/>
            <person name="Lo W.-S."/>
            <person name="Kuo C.-H."/>
        </authorList>
    </citation>
    <scope>NUCLEOTIDE SEQUENCE [LARGE SCALE GENOMIC DNA]</scope>
    <source>
        <strain evidence="2 3">23-6</strain>
    </source>
</reference>
<dbReference type="KEGG" id="sfz:SFLOR_v1c01910"/>
<name>A0A2K8SCS8_9MOLU</name>
<dbReference type="RefSeq" id="WP_100916244.1">
    <property type="nucleotide sequence ID" value="NZ_CP025057.1"/>
</dbReference>
<feature type="domain" description="Polymerase nucleotidyl transferase" evidence="1">
    <location>
        <begin position="26"/>
        <end position="72"/>
    </location>
</feature>
<dbReference type="AlphaFoldDB" id="A0A2K8SCS8"/>
<dbReference type="SUPFAM" id="SSF81301">
    <property type="entry name" value="Nucleotidyltransferase"/>
    <property type="match status" value="1"/>
</dbReference>
<keyword evidence="3" id="KW-1185">Reference proteome</keyword>
<dbReference type="OrthoDB" id="8264173at2"/>